<gene>
    <name evidence="2" type="ORF">A2563_02030</name>
</gene>
<dbReference type="InterPro" id="IPR016181">
    <property type="entry name" value="Acyl_CoA_acyltransferase"/>
</dbReference>
<reference evidence="2 3" key="1">
    <citation type="journal article" date="2016" name="Nat. Commun.">
        <title>Thousands of microbial genomes shed light on interconnected biogeochemical processes in an aquifer system.</title>
        <authorList>
            <person name="Anantharaman K."/>
            <person name="Brown C.T."/>
            <person name="Hug L.A."/>
            <person name="Sharon I."/>
            <person name="Castelle C.J."/>
            <person name="Probst A.J."/>
            <person name="Thomas B.C."/>
            <person name="Singh A."/>
            <person name="Wilkins M.J."/>
            <person name="Karaoz U."/>
            <person name="Brodie E.L."/>
            <person name="Williams K.H."/>
            <person name="Hubbard S.S."/>
            <person name="Banfield J.F."/>
        </authorList>
    </citation>
    <scope>NUCLEOTIDE SEQUENCE [LARGE SCALE GENOMIC DNA]</scope>
</reference>
<sequence length="216" mass="25385">MYLAWNEKTIADFSNKSIESAYNDGYVFTRVGRGNMNQTRILRIDLSKFKLSSENKRILKKTEDLNLFVSPIPYGHYDWAIHKMGKDFYEQKFGPKTFSAQKIKELITDKTKSNFNTLFVYFTKGQNVGYCIVLETPQILHYCYPFYNLGLNYPNLGMGMMLRAIVWAQENNKKYIYLGSAQRPTDTYKMQFSGLEWFDGKEWSEDLTKLKNILQK</sequence>
<evidence type="ECO:0000259" key="1">
    <source>
        <dbReference type="Pfam" id="PF04377"/>
    </source>
</evidence>
<dbReference type="STRING" id="1798705.A2563_02030"/>
<dbReference type="EMBL" id="MFRA01000001">
    <property type="protein sequence ID" value="OGH93366.1"/>
    <property type="molecule type" value="Genomic_DNA"/>
</dbReference>
<dbReference type="GO" id="GO:0004057">
    <property type="term" value="F:arginyl-tRNA--protein transferase activity"/>
    <property type="evidence" value="ECO:0007669"/>
    <property type="project" value="InterPro"/>
</dbReference>
<name>A0A1F6PB23_9BACT</name>
<dbReference type="Pfam" id="PF04377">
    <property type="entry name" value="ATE_C"/>
    <property type="match status" value="1"/>
</dbReference>
<dbReference type="AlphaFoldDB" id="A0A1F6PB23"/>
<evidence type="ECO:0000313" key="2">
    <source>
        <dbReference type="EMBL" id="OGH93366.1"/>
    </source>
</evidence>
<comment type="caution">
    <text evidence="2">The sequence shown here is derived from an EMBL/GenBank/DDBJ whole genome shotgun (WGS) entry which is preliminary data.</text>
</comment>
<dbReference type="Proteomes" id="UP000176634">
    <property type="component" value="Unassembled WGS sequence"/>
</dbReference>
<protein>
    <recommendedName>
        <fullName evidence="1">N-end rule aminoacyl transferase C-terminal domain-containing protein</fullName>
    </recommendedName>
</protein>
<dbReference type="SUPFAM" id="SSF55729">
    <property type="entry name" value="Acyl-CoA N-acyltransferases (Nat)"/>
    <property type="match status" value="1"/>
</dbReference>
<organism evidence="2 3">
    <name type="scientific">Candidatus Magasanikbacteria bacterium RIFOXYD1_FULL_40_23</name>
    <dbReference type="NCBI Taxonomy" id="1798705"/>
    <lineage>
        <taxon>Bacteria</taxon>
        <taxon>Candidatus Magasanikiibacteriota</taxon>
    </lineage>
</organism>
<accession>A0A1F6PB23</accession>
<proteinExistence type="predicted"/>
<dbReference type="InterPro" id="IPR007472">
    <property type="entry name" value="N-end_Aminoacyl_Trfase_C"/>
</dbReference>
<evidence type="ECO:0000313" key="3">
    <source>
        <dbReference type="Proteomes" id="UP000176634"/>
    </source>
</evidence>
<feature type="domain" description="N-end rule aminoacyl transferase C-terminal" evidence="1">
    <location>
        <begin position="96"/>
        <end position="197"/>
    </location>
</feature>